<dbReference type="InterPro" id="IPR041700">
    <property type="entry name" value="OMP_b-brl_3"/>
</dbReference>
<dbReference type="RefSeq" id="WP_057319265.1">
    <property type="nucleotide sequence ID" value="NZ_CYXP01000003.1"/>
</dbReference>
<protein>
    <recommendedName>
        <fullName evidence="5">Outer membrane protein beta-barrel domain-containing protein</fullName>
    </recommendedName>
</protein>
<dbReference type="Proteomes" id="UP000095591">
    <property type="component" value="Unassembled WGS sequence"/>
</dbReference>
<keyword evidence="3" id="KW-0998">Cell outer membrane</keyword>
<proteinExistence type="predicted"/>
<feature type="region of interest" description="Disordered" evidence="4">
    <location>
        <begin position="263"/>
        <end position="283"/>
    </location>
</feature>
<dbReference type="PANTHER" id="PTHR40980:SF4">
    <property type="entry name" value="TONB-DEPENDENT RECEPTOR-LIKE BETA-BARREL DOMAIN-CONTAINING PROTEIN"/>
    <property type="match status" value="1"/>
</dbReference>
<evidence type="ECO:0000256" key="4">
    <source>
        <dbReference type="SAM" id="MobiDB-lite"/>
    </source>
</evidence>
<comment type="subcellular location">
    <subcellularLocation>
        <location evidence="1">Cell outer membrane</location>
    </subcellularLocation>
</comment>
<gene>
    <name evidence="6" type="ORF">ERS852429_01817</name>
</gene>
<evidence type="ECO:0000313" key="7">
    <source>
        <dbReference type="Proteomes" id="UP000095591"/>
    </source>
</evidence>
<dbReference type="AlphaFoldDB" id="A0A173TYE9"/>
<dbReference type="Pfam" id="PF14905">
    <property type="entry name" value="OMP_b-brl_3"/>
    <property type="match status" value="1"/>
</dbReference>
<evidence type="ECO:0000313" key="6">
    <source>
        <dbReference type="EMBL" id="CUN07107.1"/>
    </source>
</evidence>
<dbReference type="InterPro" id="IPR037066">
    <property type="entry name" value="Plug_dom_sf"/>
</dbReference>
<dbReference type="Gene3D" id="2.170.130.10">
    <property type="entry name" value="TonB-dependent receptor, plug domain"/>
    <property type="match status" value="1"/>
</dbReference>
<organism evidence="6 7">
    <name type="scientific">Parabacteroides distasonis</name>
    <dbReference type="NCBI Taxonomy" id="823"/>
    <lineage>
        <taxon>Bacteria</taxon>
        <taxon>Pseudomonadati</taxon>
        <taxon>Bacteroidota</taxon>
        <taxon>Bacteroidia</taxon>
        <taxon>Bacteroidales</taxon>
        <taxon>Tannerellaceae</taxon>
        <taxon>Parabacteroides</taxon>
    </lineage>
</organism>
<feature type="domain" description="Outer membrane protein beta-barrel" evidence="5">
    <location>
        <begin position="299"/>
        <end position="694"/>
    </location>
</feature>
<dbReference type="GO" id="GO:0009279">
    <property type="term" value="C:cell outer membrane"/>
    <property type="evidence" value="ECO:0007669"/>
    <property type="project" value="UniProtKB-SubCell"/>
</dbReference>
<evidence type="ECO:0000256" key="3">
    <source>
        <dbReference type="ARBA" id="ARBA00023237"/>
    </source>
</evidence>
<keyword evidence="2" id="KW-0472">Membrane</keyword>
<dbReference type="PANTHER" id="PTHR40980">
    <property type="entry name" value="PLUG DOMAIN-CONTAINING PROTEIN"/>
    <property type="match status" value="1"/>
</dbReference>
<dbReference type="SUPFAM" id="SSF56935">
    <property type="entry name" value="Porins"/>
    <property type="match status" value="1"/>
</dbReference>
<evidence type="ECO:0000256" key="2">
    <source>
        <dbReference type="ARBA" id="ARBA00023136"/>
    </source>
</evidence>
<dbReference type="InterPro" id="IPR036942">
    <property type="entry name" value="Beta-barrel_TonB_sf"/>
</dbReference>
<evidence type="ECO:0000256" key="1">
    <source>
        <dbReference type="ARBA" id="ARBA00004442"/>
    </source>
</evidence>
<dbReference type="EMBL" id="CYXP01000003">
    <property type="protein sequence ID" value="CUN07107.1"/>
    <property type="molecule type" value="Genomic_DNA"/>
</dbReference>
<reference evidence="6 7" key="1">
    <citation type="submission" date="2015-09" db="EMBL/GenBank/DDBJ databases">
        <authorList>
            <consortium name="Pathogen Informatics"/>
        </authorList>
    </citation>
    <scope>NUCLEOTIDE SEQUENCE [LARGE SCALE GENOMIC DNA]</scope>
    <source>
        <strain evidence="6 7">2789STDY5608872</strain>
    </source>
</reference>
<name>A0A173TYE9_PARDI</name>
<sequence>MSRNLFIIVLLIITPFCGWGQVDTIADQKLQEVVIMAKLPTVEMKPGKMTYWLDASITQSQGNVYDVLTSLPGVVIQNDGTIFLNGQNGANILMDGKPTYLSGQDLVNLLKSTPASITDKIDLITHPSARYDASGNSGIIDIRTKKILRRGMNLSVNGSYDQGKYGEGFASTTLNLRTNKFNFYLSYSYSRKNDYDDLYVERNYLEGWRPEGETGQMTQSSYRTWKNKSNYYRFGIDYQMSDKTTIGFSTDGNLAGNKVEGDMNSSIPKRSPQTGGSLRTLNDQNRSQDNFTAVLSLTHTFNSDGGVLDASMDYLRYRYEEDQYLNSQDTLFGDMDGGIHLYSGQANLVWPFSKSFTFHAGAKTSFVSIDNNADYNRLQGDSWQPDHDLSCDFQYDENINAGYVQLDAKFSSISLEAGLRLENTRIEGEQSGNAYQRDSSFTNHYTHLFPTLSVQYALRNGNSLSLTYGKRIVRPNYRDLNPFVYIHDEYTYDKGNTLLRPELSDNLELAYIHGDLFRVGLAFNYTKDVIIKSYLDQGNYVVYVSPENLSSRVSVGPRLSTSQLPLTSFWNVNVSASLIYNRYRLPENYQVKVNKRWTPNIGISNQFSFARTWSAELIGFYNGKMAAGQAAIYPLWQINAGIQKKIWKGRGTIQLFARDIFHSNVSRMSVMTPTQHAFIKERMNRTVVGISLTYRINRGLEVKESRRKHSVDESKRINL</sequence>
<dbReference type="Gene3D" id="2.40.170.20">
    <property type="entry name" value="TonB-dependent receptor, beta-barrel domain"/>
    <property type="match status" value="1"/>
</dbReference>
<evidence type="ECO:0000259" key="5">
    <source>
        <dbReference type="Pfam" id="PF14905"/>
    </source>
</evidence>
<accession>A0A173TYE9</accession>